<dbReference type="Proteomes" id="UP000270021">
    <property type="component" value="Chromosome"/>
</dbReference>
<reference evidence="4 5" key="1">
    <citation type="submission" date="2018-12" db="EMBL/GenBank/DDBJ databases">
        <title>Complete genome sequence of Flaviflexus salsibiostraticola KCTC 33148.</title>
        <authorList>
            <person name="Bae J.-W."/>
        </authorList>
    </citation>
    <scope>NUCLEOTIDE SEQUENCE [LARGE SCALE GENOMIC DNA]</scope>
    <source>
        <strain evidence="4 5">KCTC 33148</strain>
    </source>
</reference>
<evidence type="ECO:0000259" key="3">
    <source>
        <dbReference type="Pfam" id="PF16555"/>
    </source>
</evidence>
<dbReference type="OrthoDB" id="3199332at2"/>
<dbReference type="InterPro" id="IPR013783">
    <property type="entry name" value="Ig-like_fold"/>
</dbReference>
<evidence type="ECO:0000313" key="4">
    <source>
        <dbReference type="EMBL" id="AZN30102.1"/>
    </source>
</evidence>
<proteinExistence type="predicted"/>
<dbReference type="Gene3D" id="2.60.40.740">
    <property type="match status" value="1"/>
</dbReference>
<dbReference type="InterPro" id="IPR032364">
    <property type="entry name" value="GramPos_pilinD1_N"/>
</dbReference>
<feature type="region of interest" description="Disordered" evidence="1">
    <location>
        <begin position="1"/>
        <end position="23"/>
    </location>
</feature>
<feature type="region of interest" description="Disordered" evidence="1">
    <location>
        <begin position="500"/>
        <end position="542"/>
    </location>
</feature>
<feature type="transmembrane region" description="Helical" evidence="2">
    <location>
        <begin position="543"/>
        <end position="566"/>
    </location>
</feature>
<keyword evidence="2" id="KW-1133">Transmembrane helix</keyword>
<dbReference type="InterPro" id="IPR048052">
    <property type="entry name" value="FM1-like"/>
</dbReference>
<accession>A0A3Q8WU21</accession>
<dbReference type="RefSeq" id="WP_126040560.1">
    <property type="nucleotide sequence ID" value="NZ_CP034438.1"/>
</dbReference>
<evidence type="ECO:0000256" key="2">
    <source>
        <dbReference type="SAM" id="Phobius"/>
    </source>
</evidence>
<organism evidence="4 5">
    <name type="scientific">Flaviflexus salsibiostraticola</name>
    <dbReference type="NCBI Taxonomy" id="1282737"/>
    <lineage>
        <taxon>Bacteria</taxon>
        <taxon>Bacillati</taxon>
        <taxon>Actinomycetota</taxon>
        <taxon>Actinomycetes</taxon>
        <taxon>Actinomycetales</taxon>
        <taxon>Actinomycetaceae</taxon>
        <taxon>Flaviflexus</taxon>
    </lineage>
</organism>
<name>A0A3Q8WU21_9ACTO</name>
<dbReference type="Pfam" id="PF16555">
    <property type="entry name" value="GramPos_pilinD1"/>
    <property type="match status" value="1"/>
</dbReference>
<evidence type="ECO:0000313" key="5">
    <source>
        <dbReference type="Proteomes" id="UP000270021"/>
    </source>
</evidence>
<dbReference type="GO" id="GO:0005975">
    <property type="term" value="P:carbohydrate metabolic process"/>
    <property type="evidence" value="ECO:0007669"/>
    <property type="project" value="UniProtKB-ARBA"/>
</dbReference>
<feature type="compositionally biased region" description="Low complexity" evidence="1">
    <location>
        <begin position="533"/>
        <end position="542"/>
    </location>
</feature>
<dbReference type="Gene3D" id="2.60.40.10">
    <property type="entry name" value="Immunoglobulins"/>
    <property type="match status" value="2"/>
</dbReference>
<feature type="domain" description="Gram-positive pilin subunit D1 N-terminal" evidence="3">
    <location>
        <begin position="86"/>
        <end position="202"/>
    </location>
</feature>
<protein>
    <recommendedName>
        <fullName evidence="3">Gram-positive pilin subunit D1 N-terminal domain-containing protein</fullName>
    </recommendedName>
</protein>
<dbReference type="AlphaFoldDB" id="A0A3Q8WU21"/>
<dbReference type="EMBL" id="CP034438">
    <property type="protein sequence ID" value="AZN30102.1"/>
    <property type="molecule type" value="Genomic_DNA"/>
</dbReference>
<keyword evidence="2" id="KW-0472">Membrane</keyword>
<keyword evidence="5" id="KW-1185">Reference proteome</keyword>
<keyword evidence="2" id="KW-0812">Transmembrane</keyword>
<sequence>MDETKPASPGVHARSWGPAEPAPVPARPVVGGLARAVLLAVVLLILPSLAAPAAATPLIDPHAVTELVITRFDGPVTAISDGRPLDDPGSPRTPVAGATFEIRMVPGVDVSTAEGQRVASRLTVAEALRSAAGNPVDRGVTGPDGVLRLGGPRGTLGVGLYLVEETHAPEGVAGAAPFLVSLPMTNPESRSDWLYTVHVYPKAETVSASIEVDDETAVALGDPVTWTTRTGIPTTMDAYRVQSLLAPSARLVGRATDTVILHGRGAEPLAAGDYTSRVVEEDGRQTLEVLFTATGRERLSAARALDPAASVVISYRTRILTEGEHTTEVRLFTSSGGVDGTRAASGARAPSVESSGVATSEYSMPSLAGEATTRWGTLALTFCLEGEPDIALSGARFQVFTSRGDAAAGRNPVTIGGVREWRTDADGLLHITGLRYSGFVNGLDRAPSDPLFRRYWVAPTSVPEEWRWADAALIGAVVEETAETVRPTLVCIVLAGDGEPGIGTGTESPGDGPGGIESPSGGTSDGAAPGPGPVVERPGGMPFTGASLAGAGILSLLLVGGGIALLRGRRRESER</sequence>
<gene>
    <name evidence="4" type="ORF">EJO69_07110</name>
</gene>
<dbReference type="KEGG" id="fsl:EJO69_07110"/>
<evidence type="ECO:0000256" key="1">
    <source>
        <dbReference type="SAM" id="MobiDB-lite"/>
    </source>
</evidence>
<dbReference type="NCBIfam" id="NF033902">
    <property type="entry name" value="iso_D2_wall_anc"/>
    <property type="match status" value="1"/>
</dbReference>